<feature type="domain" description="ABC transmembrane type-1" evidence="12">
    <location>
        <begin position="984"/>
        <end position="1230"/>
    </location>
</feature>
<keyword evidence="4" id="KW-0677">Repeat</keyword>
<dbReference type="Proteomes" id="UP001218218">
    <property type="component" value="Unassembled WGS sequence"/>
</dbReference>
<feature type="transmembrane region" description="Helical" evidence="10">
    <location>
        <begin position="1208"/>
        <end position="1228"/>
    </location>
</feature>
<dbReference type="GO" id="GO:0140359">
    <property type="term" value="F:ABC-type transporter activity"/>
    <property type="evidence" value="ECO:0007669"/>
    <property type="project" value="InterPro"/>
</dbReference>
<dbReference type="PANTHER" id="PTHR24223">
    <property type="entry name" value="ATP-BINDING CASSETTE SUB-FAMILY C"/>
    <property type="match status" value="1"/>
</dbReference>
<evidence type="ECO:0000256" key="9">
    <source>
        <dbReference type="SAM" id="MobiDB-lite"/>
    </source>
</evidence>
<feature type="compositionally biased region" description="Basic and acidic residues" evidence="9">
    <location>
        <begin position="431"/>
        <end position="444"/>
    </location>
</feature>
<dbReference type="Pfam" id="PF00005">
    <property type="entry name" value="ABC_tran"/>
    <property type="match status" value="1"/>
</dbReference>
<dbReference type="GO" id="GO:0016020">
    <property type="term" value="C:membrane"/>
    <property type="evidence" value="ECO:0007669"/>
    <property type="project" value="UniProtKB-SubCell"/>
</dbReference>
<feature type="domain" description="ABC transporter" evidence="11">
    <location>
        <begin position="680"/>
        <end position="923"/>
    </location>
</feature>
<keyword evidence="6" id="KW-0067">ATP-binding</keyword>
<feature type="transmembrane region" description="Helical" evidence="10">
    <location>
        <begin position="1240"/>
        <end position="1259"/>
    </location>
</feature>
<keyword evidence="7 10" id="KW-1133">Transmembrane helix</keyword>
<dbReference type="InterPro" id="IPR011527">
    <property type="entry name" value="ABC1_TM_dom"/>
</dbReference>
<dbReference type="Gene3D" id="1.20.1560.10">
    <property type="entry name" value="ABC transporter type 1, transmembrane domain"/>
    <property type="match status" value="2"/>
</dbReference>
<dbReference type="PROSITE" id="PS50893">
    <property type="entry name" value="ABC_TRANSPORTER_2"/>
    <property type="match status" value="1"/>
</dbReference>
<feature type="transmembrane region" description="Helical" evidence="10">
    <location>
        <begin position="972"/>
        <end position="992"/>
    </location>
</feature>
<evidence type="ECO:0000313" key="13">
    <source>
        <dbReference type="EMBL" id="KAJ7301238.1"/>
    </source>
</evidence>
<feature type="transmembrane region" description="Helical" evidence="10">
    <location>
        <begin position="23"/>
        <end position="41"/>
    </location>
</feature>
<feature type="compositionally biased region" description="Low complexity" evidence="9">
    <location>
        <begin position="388"/>
        <end position="410"/>
    </location>
</feature>
<dbReference type="GO" id="GO:0016887">
    <property type="term" value="F:ATP hydrolysis activity"/>
    <property type="evidence" value="ECO:0007669"/>
    <property type="project" value="InterPro"/>
</dbReference>
<dbReference type="InterPro" id="IPR003439">
    <property type="entry name" value="ABC_transporter-like_ATP-bd"/>
</dbReference>
<feature type="compositionally biased region" description="Polar residues" evidence="9">
    <location>
        <begin position="414"/>
        <end position="429"/>
    </location>
</feature>
<evidence type="ECO:0000256" key="4">
    <source>
        <dbReference type="ARBA" id="ARBA00022737"/>
    </source>
</evidence>
<dbReference type="CDD" id="cd03250">
    <property type="entry name" value="ABCC_MRP_domain1"/>
    <property type="match status" value="1"/>
</dbReference>
<feature type="region of interest" description="Disordered" evidence="9">
    <location>
        <begin position="381"/>
        <end position="444"/>
    </location>
</feature>
<evidence type="ECO:0000256" key="8">
    <source>
        <dbReference type="ARBA" id="ARBA00023136"/>
    </source>
</evidence>
<accession>A0AAD6YXH7</accession>
<dbReference type="SUPFAM" id="SSF90123">
    <property type="entry name" value="ABC transporter transmembrane region"/>
    <property type="match status" value="2"/>
</dbReference>
<dbReference type="Gene3D" id="3.40.50.300">
    <property type="entry name" value="P-loop containing nucleotide triphosphate hydrolases"/>
    <property type="match status" value="2"/>
</dbReference>
<feature type="transmembrane region" description="Helical" evidence="10">
    <location>
        <begin position="470"/>
        <end position="492"/>
    </location>
</feature>
<dbReference type="SUPFAM" id="SSF52540">
    <property type="entry name" value="P-loop containing nucleoside triphosphate hydrolases"/>
    <property type="match status" value="2"/>
</dbReference>
<feature type="transmembrane region" description="Helical" evidence="10">
    <location>
        <begin position="62"/>
        <end position="88"/>
    </location>
</feature>
<feature type="transmembrane region" description="Helical" evidence="10">
    <location>
        <begin position="175"/>
        <end position="195"/>
    </location>
</feature>
<dbReference type="CDD" id="cd18596">
    <property type="entry name" value="ABC_6TM_VMR1_D1_like"/>
    <property type="match status" value="1"/>
</dbReference>
<feature type="transmembrane region" description="Helical" evidence="10">
    <location>
        <begin position="330"/>
        <end position="350"/>
    </location>
</feature>
<proteinExistence type="predicted"/>
<dbReference type="EMBL" id="JARIHO010000140">
    <property type="protein sequence ID" value="KAJ7301238.1"/>
    <property type="molecule type" value="Genomic_DNA"/>
</dbReference>
<comment type="caution">
    <text evidence="13">The sequence shown here is derived from an EMBL/GenBank/DDBJ whole genome shotgun (WGS) entry which is preliminary data.</text>
</comment>
<feature type="transmembrane region" description="Helical" evidence="10">
    <location>
        <begin position="289"/>
        <end position="310"/>
    </location>
</feature>
<keyword evidence="2" id="KW-0813">Transport</keyword>
<sequence length="1386" mass="152565">MDFVPPDIQRAAGSSIWTRTLAIPQYAAVISALFLVIRSLARWRAPSESQKSWRDTTSYGGTIVLIHNFLRFLASLTLFGLSVTSLVFGAEKDAGVERGFGLELGLCGFYVPKPVKLYASLLAGVALRATTKAGALADLHLKFILAVAFGVYFYRDILPFATYTWPVQDASEGPIILRAKLITLTLAAVIIPLVTPRVYVPVDPAHPMPVPNPEQTASPLSLLLFSFLDPVIVLAYKLPHLPFDLLPPLADSDASENLKTRGFPNIDTFSGASTRHIFFGIIRTFRKEYATILVMLLVYVVCNFAAPIGINRVLAYLENGPADSSVRPIVWILWLAFGPLTGTTALQSYYRLSMRILVQVEGLLTELIFEHALRVRVKAHNPDDGEGAAKAAKDASASDTASTLAPATSDEGSDSGSETVQGTSTTSGAKDNGKDTHSVKDKAPHSSIDVGKISNLVTTDLRNVTNMADFLLLLFYMPVTIVFCVAFLYIVLGWRPGAEELVCGDGDDGVAVPLSGFAAQLLQVIQKGRIKAADSRIGTISETMNVLRMIKLFGWESKMLARVNAKREDELYWIWRREIFEWVANTVNSCIPIITMLTVIMKQELRPSIVFSTMPVFDMLRQQLHMANYRVIQFIDAKVSLDRINDFLHNTELLDQFADDKNAEVAAEFLATEEAVSQEIGFRDATFTWSNDDNSDGSVTPSRHRFTLRIDDELLFKRGRINLVLGPTGAGKTSLLMALLGEMHFTPSTPGSWYNLPREGGVAYAAQESWVLNETIRDNILFGSEYDEERYQKVLCQCALERDLELFEAGDKSEVGEKGLTLSGGQKARCTLARAIYSKAEILLLDDVLAALDVHTSKWIVEKCFSGDLVKGRTVILVTHNVALAAPIADFTISIGLNGRILSQGSVAEALQHDFKLAEEANADLQVMEQVVDAEPVEVIADTAAADSKTDGKLILAEEVQLGRVKWSAVGLYLRGLGGFGFYAVFIGFYTLSHLAQIYETWYLGYFASLYETSPKGSVSVSYHIGIYALITLFDILVHSWADIVFAYAVLRASRSIHRQLIESILGTTLRWLDITPASCVIARFTADITAVDGPILNVFAGFCHVTISMITSFGAVVFLTPLFSVPGALAALIGGTVGQLFIKAQLSVKRESSNAKAPVLGHFGAAIAGLTSIRAYGAQGPFIKESLRRINNYTRAARTLSLLDRWVGVRLAAVGNILAAVLATYLVYFRQEQSNNVGFSLNMAAGFSARILFWVRIWNDVQIQGNSLERIQQYIHIEQEKKSTEAGKPPAHWPSSGELVVEKLSARNWYAAFYIPFSRVFLTMSESGSYRIWKGSVHYDGISTASINLDALRSNITIIPQMPELLSGTLRHNLDPFDNKRSWKY</sequence>
<protein>
    <submittedName>
        <fullName evidence="13">ABC transporter type 1, transmembrane domain-containing protein</fullName>
    </submittedName>
</protein>
<gene>
    <name evidence="13" type="ORF">DFH08DRAFT_827719</name>
</gene>
<dbReference type="FunFam" id="1.20.1560.10:FF:000013">
    <property type="entry name" value="ABC transporter C family member 2"/>
    <property type="match status" value="1"/>
</dbReference>
<reference evidence="13" key="1">
    <citation type="submission" date="2023-03" db="EMBL/GenBank/DDBJ databases">
        <title>Massive genome expansion in bonnet fungi (Mycena s.s.) driven by repeated elements and novel gene families across ecological guilds.</title>
        <authorList>
            <consortium name="Lawrence Berkeley National Laboratory"/>
            <person name="Harder C.B."/>
            <person name="Miyauchi S."/>
            <person name="Viragh M."/>
            <person name="Kuo A."/>
            <person name="Thoen E."/>
            <person name="Andreopoulos B."/>
            <person name="Lu D."/>
            <person name="Skrede I."/>
            <person name="Drula E."/>
            <person name="Henrissat B."/>
            <person name="Morin E."/>
            <person name="Kohler A."/>
            <person name="Barry K."/>
            <person name="LaButti K."/>
            <person name="Morin E."/>
            <person name="Salamov A."/>
            <person name="Lipzen A."/>
            <person name="Mereny Z."/>
            <person name="Hegedus B."/>
            <person name="Baldrian P."/>
            <person name="Stursova M."/>
            <person name="Weitz H."/>
            <person name="Taylor A."/>
            <person name="Grigoriev I.V."/>
            <person name="Nagy L.G."/>
            <person name="Martin F."/>
            <person name="Kauserud H."/>
        </authorList>
    </citation>
    <scope>NUCLEOTIDE SEQUENCE</scope>
    <source>
        <strain evidence="13">CBHHK002</strain>
    </source>
</reference>
<feature type="transmembrane region" description="Helical" evidence="10">
    <location>
        <begin position="135"/>
        <end position="154"/>
    </location>
</feature>
<feature type="domain" description="ABC transmembrane type-1" evidence="12">
    <location>
        <begin position="290"/>
        <end position="600"/>
    </location>
</feature>
<keyword evidence="3 10" id="KW-0812">Transmembrane</keyword>
<dbReference type="PANTHER" id="PTHR24223:SF356">
    <property type="entry name" value="ATP-BINDING CASSETTE TRANSPORTER ABC4"/>
    <property type="match status" value="1"/>
</dbReference>
<dbReference type="InterPro" id="IPR003593">
    <property type="entry name" value="AAA+_ATPase"/>
</dbReference>
<dbReference type="CDD" id="cd18604">
    <property type="entry name" value="ABC_6TM_VMR1_D2_like"/>
    <property type="match status" value="1"/>
</dbReference>
<evidence type="ECO:0000259" key="12">
    <source>
        <dbReference type="PROSITE" id="PS50929"/>
    </source>
</evidence>
<evidence type="ECO:0000256" key="2">
    <source>
        <dbReference type="ARBA" id="ARBA00022448"/>
    </source>
</evidence>
<comment type="subcellular location">
    <subcellularLocation>
        <location evidence="1">Membrane</location>
        <topology evidence="1">Multi-pass membrane protein</topology>
    </subcellularLocation>
</comment>
<dbReference type="SMART" id="SM00382">
    <property type="entry name" value="AAA"/>
    <property type="match status" value="1"/>
</dbReference>
<keyword evidence="14" id="KW-1185">Reference proteome</keyword>
<evidence type="ECO:0000313" key="14">
    <source>
        <dbReference type="Proteomes" id="UP001218218"/>
    </source>
</evidence>
<dbReference type="InterPro" id="IPR027417">
    <property type="entry name" value="P-loop_NTPase"/>
</dbReference>
<keyword evidence="5" id="KW-0547">Nucleotide-binding</keyword>
<evidence type="ECO:0000256" key="7">
    <source>
        <dbReference type="ARBA" id="ARBA00022989"/>
    </source>
</evidence>
<dbReference type="Pfam" id="PF00664">
    <property type="entry name" value="ABC_membrane"/>
    <property type="match status" value="2"/>
</dbReference>
<dbReference type="GO" id="GO:0005524">
    <property type="term" value="F:ATP binding"/>
    <property type="evidence" value="ECO:0007669"/>
    <property type="project" value="UniProtKB-KW"/>
</dbReference>
<evidence type="ECO:0000256" key="1">
    <source>
        <dbReference type="ARBA" id="ARBA00004141"/>
    </source>
</evidence>
<organism evidence="13 14">
    <name type="scientific">Mycena albidolilacea</name>
    <dbReference type="NCBI Taxonomy" id="1033008"/>
    <lineage>
        <taxon>Eukaryota</taxon>
        <taxon>Fungi</taxon>
        <taxon>Dikarya</taxon>
        <taxon>Basidiomycota</taxon>
        <taxon>Agaricomycotina</taxon>
        <taxon>Agaricomycetes</taxon>
        <taxon>Agaricomycetidae</taxon>
        <taxon>Agaricales</taxon>
        <taxon>Marasmiineae</taxon>
        <taxon>Mycenaceae</taxon>
        <taxon>Mycena</taxon>
    </lineage>
</organism>
<keyword evidence="8 10" id="KW-0472">Membrane</keyword>
<feature type="transmembrane region" description="Helical" evidence="10">
    <location>
        <begin position="1025"/>
        <end position="1051"/>
    </location>
</feature>
<evidence type="ECO:0000256" key="6">
    <source>
        <dbReference type="ARBA" id="ARBA00022840"/>
    </source>
</evidence>
<dbReference type="InterPro" id="IPR050173">
    <property type="entry name" value="ABC_transporter_C-like"/>
</dbReference>
<evidence type="ECO:0000256" key="3">
    <source>
        <dbReference type="ARBA" id="ARBA00022692"/>
    </source>
</evidence>
<evidence type="ECO:0000256" key="5">
    <source>
        <dbReference type="ARBA" id="ARBA00022741"/>
    </source>
</evidence>
<evidence type="ECO:0000259" key="11">
    <source>
        <dbReference type="PROSITE" id="PS50893"/>
    </source>
</evidence>
<dbReference type="PROSITE" id="PS50929">
    <property type="entry name" value="ABC_TM1F"/>
    <property type="match status" value="2"/>
</dbReference>
<feature type="transmembrane region" description="Helical" evidence="10">
    <location>
        <begin position="1124"/>
        <end position="1143"/>
    </location>
</feature>
<name>A0AAD6YXH7_9AGAR</name>
<dbReference type="InterPro" id="IPR036640">
    <property type="entry name" value="ABC1_TM_sf"/>
</dbReference>
<evidence type="ECO:0000256" key="10">
    <source>
        <dbReference type="SAM" id="Phobius"/>
    </source>
</evidence>